<feature type="transmembrane region" description="Helical" evidence="1">
    <location>
        <begin position="6"/>
        <end position="26"/>
    </location>
</feature>
<organism evidence="2 3">
    <name type="scientific">Candidatus Dojkabacteria bacterium</name>
    <dbReference type="NCBI Taxonomy" id="2099670"/>
    <lineage>
        <taxon>Bacteria</taxon>
        <taxon>Candidatus Dojkabacteria</taxon>
    </lineage>
</organism>
<evidence type="ECO:0000256" key="1">
    <source>
        <dbReference type="SAM" id="Phobius"/>
    </source>
</evidence>
<evidence type="ECO:0000313" key="2">
    <source>
        <dbReference type="EMBL" id="NLE30849.1"/>
    </source>
</evidence>
<accession>A0A847ESS0</accession>
<reference evidence="2 3" key="1">
    <citation type="journal article" date="2020" name="Biotechnol. Biofuels">
        <title>New insights from the biogas microbiome by comprehensive genome-resolved metagenomics of nearly 1600 species originating from multiple anaerobic digesters.</title>
        <authorList>
            <person name="Campanaro S."/>
            <person name="Treu L."/>
            <person name="Rodriguez-R L.M."/>
            <person name="Kovalovszki A."/>
            <person name="Ziels R.M."/>
            <person name="Maus I."/>
            <person name="Zhu X."/>
            <person name="Kougias P.G."/>
            <person name="Basile A."/>
            <person name="Luo G."/>
            <person name="Schluter A."/>
            <person name="Konstantinidis K.T."/>
            <person name="Angelidaki I."/>
        </authorList>
    </citation>
    <scope>NUCLEOTIDE SEQUENCE [LARGE SCALE GENOMIC DNA]</scope>
    <source>
        <strain evidence="2">AS06rmzACSIP_421</strain>
    </source>
</reference>
<protein>
    <submittedName>
        <fullName evidence="2">Uncharacterized protein</fullName>
    </submittedName>
</protein>
<dbReference type="EMBL" id="JAAZAL010000035">
    <property type="protein sequence ID" value="NLE30849.1"/>
    <property type="molecule type" value="Genomic_DNA"/>
</dbReference>
<evidence type="ECO:0000313" key="3">
    <source>
        <dbReference type="Proteomes" id="UP000554004"/>
    </source>
</evidence>
<comment type="caution">
    <text evidence="2">The sequence shown here is derived from an EMBL/GenBank/DDBJ whole genome shotgun (WGS) entry which is preliminary data.</text>
</comment>
<keyword evidence="1" id="KW-0472">Membrane</keyword>
<feature type="transmembrane region" description="Helical" evidence="1">
    <location>
        <begin position="47"/>
        <end position="67"/>
    </location>
</feature>
<dbReference type="AlphaFoldDB" id="A0A847ESS0"/>
<gene>
    <name evidence="2" type="ORF">GX618_01065</name>
</gene>
<keyword evidence="1" id="KW-0812">Transmembrane</keyword>
<sequence>MNTALMAGGIGAVAGFALGLALTMYYEKIEEQRTGHKPVPRLGIGCSTIPSTTLIGAVGGFIGGLIYSK</sequence>
<name>A0A847ESS0_9BACT</name>
<keyword evidence="1" id="KW-1133">Transmembrane helix</keyword>
<proteinExistence type="predicted"/>
<dbReference type="Proteomes" id="UP000554004">
    <property type="component" value="Unassembled WGS sequence"/>
</dbReference>